<evidence type="ECO:0000256" key="13">
    <source>
        <dbReference type="SAM" id="MobiDB-lite"/>
    </source>
</evidence>
<evidence type="ECO:0000256" key="2">
    <source>
        <dbReference type="ARBA" id="ARBA00004496"/>
    </source>
</evidence>
<dbReference type="AlphaFoldDB" id="M3HEP3"/>
<dbReference type="OMA" id="HTTCHKC"/>
<dbReference type="HOGENOM" id="CLU_008515_2_0_1"/>
<proteinExistence type="inferred from homology"/>
<dbReference type="OrthoDB" id="3838338at2759"/>
<feature type="compositionally biased region" description="Low complexity" evidence="13">
    <location>
        <begin position="532"/>
        <end position="541"/>
    </location>
</feature>
<keyword evidence="7" id="KW-0808">Transferase</keyword>
<comment type="pathway">
    <text evidence="3">Protein modification; protein ubiquitination.</text>
</comment>
<keyword evidence="9 12" id="KW-0863">Zinc-finger</keyword>
<evidence type="ECO:0000256" key="4">
    <source>
        <dbReference type="ARBA" id="ARBA00012483"/>
    </source>
</evidence>
<dbReference type="InterPro" id="IPR041888">
    <property type="entry name" value="RING-HC_ZNF598/HEL2"/>
</dbReference>
<dbReference type="Pfam" id="PF23202">
    <property type="entry name" value="PAH_ZNF598"/>
    <property type="match status" value="1"/>
</dbReference>
<feature type="region of interest" description="Disordered" evidence="13">
    <location>
        <begin position="437"/>
        <end position="477"/>
    </location>
</feature>
<dbReference type="GO" id="GO:0005737">
    <property type="term" value="C:cytoplasm"/>
    <property type="evidence" value="ECO:0007669"/>
    <property type="project" value="UniProtKB-SubCell"/>
</dbReference>
<evidence type="ECO:0000256" key="9">
    <source>
        <dbReference type="ARBA" id="ARBA00022771"/>
    </source>
</evidence>
<comment type="similarity">
    <text evidence="11">Belongs to the ZNF598/HEL2 family.</text>
</comment>
<dbReference type="InterPro" id="IPR044288">
    <property type="entry name" value="ZNF598/HEL2"/>
</dbReference>
<dbReference type="STRING" id="1245528.M3HEP3"/>
<dbReference type="Gene3D" id="3.30.40.10">
    <property type="entry name" value="Zinc/RING finger domain, C3HC4 (zinc finger)"/>
    <property type="match status" value="1"/>
</dbReference>
<evidence type="ECO:0000256" key="12">
    <source>
        <dbReference type="PROSITE-ProRule" id="PRU00175"/>
    </source>
</evidence>
<dbReference type="SUPFAM" id="SSF57850">
    <property type="entry name" value="RING/U-box"/>
    <property type="match status" value="1"/>
</dbReference>
<dbReference type="GO" id="GO:0043022">
    <property type="term" value="F:ribosome binding"/>
    <property type="evidence" value="ECO:0007669"/>
    <property type="project" value="TreeGrafter"/>
</dbReference>
<evidence type="ECO:0000256" key="5">
    <source>
        <dbReference type="ARBA" id="ARBA00022490"/>
    </source>
</evidence>
<reference evidence="15 16" key="1">
    <citation type="submission" date="2013-02" db="EMBL/GenBank/DDBJ databases">
        <title>Genome sequence of Candida maltosa Xu316, a potential industrial strain for xylitol and ethanol production.</title>
        <authorList>
            <person name="Yu J."/>
            <person name="Wang Q."/>
            <person name="Geng X."/>
            <person name="Bao W."/>
            <person name="He P."/>
            <person name="Cai J."/>
        </authorList>
    </citation>
    <scope>NUCLEOTIDE SEQUENCE [LARGE SCALE GENOMIC DNA]</scope>
    <source>
        <strain evidence="16">Xu316</strain>
    </source>
</reference>
<keyword evidence="6" id="KW-0597">Phosphoprotein</keyword>
<keyword evidence="10" id="KW-0862">Zinc</keyword>
<comment type="caution">
    <text evidence="15">The sequence shown here is derived from an EMBL/GenBank/DDBJ whole genome shotgun (WGS) entry which is preliminary data.</text>
</comment>
<keyword evidence="8" id="KW-0479">Metal-binding</keyword>
<dbReference type="EMBL" id="AOGT01002358">
    <property type="protein sequence ID" value="EMG45702.1"/>
    <property type="molecule type" value="Genomic_DNA"/>
</dbReference>
<dbReference type="InterPro" id="IPR057634">
    <property type="entry name" value="PAH_ZNF598/HEL2"/>
</dbReference>
<evidence type="ECO:0000313" key="15">
    <source>
        <dbReference type="EMBL" id="EMG45702.1"/>
    </source>
</evidence>
<feature type="region of interest" description="Disordered" evidence="13">
    <location>
        <begin position="601"/>
        <end position="620"/>
    </location>
</feature>
<feature type="domain" description="RING-type" evidence="14">
    <location>
        <begin position="54"/>
        <end position="94"/>
    </location>
</feature>
<dbReference type="Pfam" id="PF23230">
    <property type="entry name" value="zf-C2H2_13"/>
    <property type="match status" value="1"/>
</dbReference>
<dbReference type="GO" id="GO:0072344">
    <property type="term" value="P:rescue of stalled ribosome"/>
    <property type="evidence" value="ECO:0007669"/>
    <property type="project" value="InterPro"/>
</dbReference>
<feature type="region of interest" description="Disordered" evidence="13">
    <location>
        <begin position="522"/>
        <end position="588"/>
    </location>
</feature>
<dbReference type="InterPro" id="IPR056437">
    <property type="entry name" value="Znf-C2H2_ZNF598/HEL2"/>
</dbReference>
<organism evidence="15 16">
    <name type="scientific">Candida maltosa (strain Xu316)</name>
    <name type="common">Yeast</name>
    <dbReference type="NCBI Taxonomy" id="1245528"/>
    <lineage>
        <taxon>Eukaryota</taxon>
        <taxon>Fungi</taxon>
        <taxon>Dikarya</taxon>
        <taxon>Ascomycota</taxon>
        <taxon>Saccharomycotina</taxon>
        <taxon>Pichiomycetes</taxon>
        <taxon>Debaryomycetaceae</taxon>
        <taxon>Candida/Lodderomyces clade</taxon>
        <taxon>Candida</taxon>
    </lineage>
</organism>
<dbReference type="PANTHER" id="PTHR22938">
    <property type="entry name" value="ZINC FINGER PROTEIN 598"/>
    <property type="match status" value="1"/>
</dbReference>
<dbReference type="Pfam" id="PF25447">
    <property type="entry name" value="RING_ZNF598"/>
    <property type="match status" value="1"/>
</dbReference>
<dbReference type="InterPro" id="IPR013083">
    <property type="entry name" value="Znf_RING/FYVE/PHD"/>
</dbReference>
<feature type="compositionally biased region" description="Low complexity" evidence="13">
    <location>
        <begin position="548"/>
        <end position="571"/>
    </location>
</feature>
<dbReference type="PROSITE" id="PS50089">
    <property type="entry name" value="ZF_RING_2"/>
    <property type="match status" value="1"/>
</dbReference>
<evidence type="ECO:0000256" key="11">
    <source>
        <dbReference type="ARBA" id="ARBA00035113"/>
    </source>
</evidence>
<dbReference type="PANTHER" id="PTHR22938:SF0">
    <property type="entry name" value="E3 UBIQUITIN-PROTEIN LIGASE ZNF598"/>
    <property type="match status" value="1"/>
</dbReference>
<name>M3HEP3_CANMX</name>
<keyword evidence="5" id="KW-0963">Cytoplasm</keyword>
<evidence type="ECO:0000256" key="3">
    <source>
        <dbReference type="ARBA" id="ARBA00004906"/>
    </source>
</evidence>
<evidence type="ECO:0000259" key="14">
    <source>
        <dbReference type="PROSITE" id="PS50089"/>
    </source>
</evidence>
<dbReference type="InterPro" id="IPR013087">
    <property type="entry name" value="Znf_C2H2_type"/>
</dbReference>
<dbReference type="PROSITE" id="PS00028">
    <property type="entry name" value="ZINC_FINGER_C2H2_1"/>
    <property type="match status" value="1"/>
</dbReference>
<feature type="compositionally biased region" description="Low complexity" evidence="13">
    <location>
        <begin position="443"/>
        <end position="473"/>
    </location>
</feature>
<comment type="subcellular location">
    <subcellularLocation>
        <location evidence="2">Cytoplasm</location>
    </subcellularLocation>
</comment>
<protein>
    <recommendedName>
        <fullName evidence="4">RING-type E3 ubiquitin transferase</fullName>
        <ecNumber evidence="4">2.3.2.27</ecNumber>
    </recommendedName>
</protein>
<accession>M3HEP3</accession>
<dbReference type="eggNOG" id="KOG2231">
    <property type="taxonomic scope" value="Eukaryota"/>
</dbReference>
<gene>
    <name evidence="15" type="ORF">G210_4093</name>
</gene>
<dbReference type="GO" id="GO:0008270">
    <property type="term" value="F:zinc ion binding"/>
    <property type="evidence" value="ECO:0007669"/>
    <property type="project" value="UniProtKB-KW"/>
</dbReference>
<evidence type="ECO:0000256" key="7">
    <source>
        <dbReference type="ARBA" id="ARBA00022679"/>
    </source>
</evidence>
<evidence type="ECO:0000256" key="10">
    <source>
        <dbReference type="ARBA" id="ARBA00022833"/>
    </source>
</evidence>
<dbReference type="GO" id="GO:0016567">
    <property type="term" value="P:protein ubiquitination"/>
    <property type="evidence" value="ECO:0007669"/>
    <property type="project" value="TreeGrafter"/>
</dbReference>
<dbReference type="SMART" id="SM00355">
    <property type="entry name" value="ZnF_C2H2"/>
    <property type="match status" value="4"/>
</dbReference>
<evidence type="ECO:0000256" key="1">
    <source>
        <dbReference type="ARBA" id="ARBA00000900"/>
    </source>
</evidence>
<evidence type="ECO:0000256" key="6">
    <source>
        <dbReference type="ARBA" id="ARBA00022553"/>
    </source>
</evidence>
<dbReference type="CDD" id="cd16615">
    <property type="entry name" value="RING-HC_ZNF598"/>
    <property type="match status" value="1"/>
</dbReference>
<dbReference type="EC" id="2.3.2.27" evidence="4"/>
<feature type="region of interest" description="Disordered" evidence="13">
    <location>
        <begin position="1"/>
        <end position="45"/>
    </location>
</feature>
<dbReference type="InterPro" id="IPR001841">
    <property type="entry name" value="Znf_RING"/>
</dbReference>
<evidence type="ECO:0000256" key="8">
    <source>
        <dbReference type="ARBA" id="ARBA00022723"/>
    </source>
</evidence>
<comment type="catalytic activity">
    <reaction evidence="1">
        <text>S-ubiquitinyl-[E2 ubiquitin-conjugating enzyme]-L-cysteine + [acceptor protein]-L-lysine = [E2 ubiquitin-conjugating enzyme]-L-cysteine + N(6)-ubiquitinyl-[acceptor protein]-L-lysine.</text>
        <dbReference type="EC" id="2.3.2.27"/>
    </reaction>
</comment>
<dbReference type="GO" id="GO:0061630">
    <property type="term" value="F:ubiquitin protein ligase activity"/>
    <property type="evidence" value="ECO:0007669"/>
    <property type="project" value="UniProtKB-EC"/>
</dbReference>
<keyword evidence="16" id="KW-1185">Reference proteome</keyword>
<dbReference type="Proteomes" id="UP000011777">
    <property type="component" value="Unassembled WGS sequence"/>
</dbReference>
<evidence type="ECO:0000313" key="16">
    <source>
        <dbReference type="Proteomes" id="UP000011777"/>
    </source>
</evidence>
<sequence>MSTTTTTTSKRSRVHRGGKQPQSQGSKPRGYNKKSVNGEKEVEEEEDIPEGEQCIICAEKIDIAALTPCNHTTCHKCTFRQRGLYEKNICLICRSENERVVMTDEIDKDYDQIQSNDIIASDEKYKIDFTSKYAEEETLGLLENKCSICDATFPVFKELIDHAKEAHGKYYCLICSKFKKAFKIELPLYTYKSLQRHQSEGDGEDSGFTGHPACKYCQGKRFYSEDELNVHIRDRHERCHICDQTNRKNADYFKNYDNLYYHFTKKHFVCSVASCIEKRFVVFRDDLDLTAHMLKEHGGITGSNNRVVIGSNSHHFSQLSTFDRRNTGWMGEDDETSQQSPEIKKRRFEERAKHYLNYNQQKFDEFHSLNNSFKNKSITASELLNLYKQDLFVHQSQEELNLLIKEFQEFFPANSDLYKDLSTIVKENVLEFENPRDQFPVLGGSRSGSSMGGNPSWVATSSNNRSGSPSSGSDKFPALVKPAKKTVINPTSQPIRYTTILKPQPQKKKATILNISQAQSNYKPNYLDKKPSSPALSSMPMLGGGNGVNNSTNSINSSGSSSLVSSRNGSSTTLVDDKKFPTLQKKQTKKIIPRVNEVKIADPNSWGKPQEPQPLVSSSSEFDGIDIVDKRKQKMKKKQDRLLFSNAF</sequence>